<dbReference type="RefSeq" id="WP_346582876.1">
    <property type="nucleotide sequence ID" value="NZ_JBDJNQ010000013.1"/>
</dbReference>
<sequence>MKTIAFSILFMLTSITACTQEKKDNSPDVLLKKKTIKSVPFLTKQNDFIYVDKTSLKAVTNQKFRTASLLTPTGFAIVENDKNEYAAIDENGKIVLDFSASEINLNVINGLTFYKRDLEYVKKMPIWKWDWNILGGGIQKEKNYHNIEIGVVETKQILLHKDVPYLDDSYYLNFIPVDENHIFWNGTLYEIKKNRLNKIEHNITELLENKRFIKASNAGFSIYELNHKKPIHNGLKGVDTLSMQFEKETIVLNEINKERYTPEVPKLLLDSETNAVYPFPQYEKVFPKEITKATAKQIDFIRKTTLVYSITNSPYFLLGVFNYDHAIWAFDWLYIDTKGTVVDTIDTYNFKVMDQVGNLVWPDRKMILPNRYMDKNWKFGKINSYEGMGDLYIIPIEDEKQFRTKGLWNRHEHIWEIKPEYHEISVLNTENQIYALQKEQGGLYALYDNKNKQYIGSKAYQSINSDGLVTVKLNEEQTIYYYIDICSGKEYKEN</sequence>
<comment type="caution">
    <text evidence="1">The sequence shown here is derived from an EMBL/GenBank/DDBJ whole genome shotgun (WGS) entry which is preliminary data.</text>
</comment>
<gene>
    <name evidence="1" type="ORF">ABE541_22325</name>
</gene>
<dbReference type="PROSITE" id="PS51257">
    <property type="entry name" value="PROKAR_LIPOPROTEIN"/>
    <property type="match status" value="1"/>
</dbReference>
<keyword evidence="2" id="KW-1185">Reference proteome</keyword>
<evidence type="ECO:0000313" key="1">
    <source>
        <dbReference type="EMBL" id="MEN5380021.1"/>
    </source>
</evidence>
<organism evidence="1 2">
    <name type="scientific">Sphingobacterium kitahiroshimense</name>
    <dbReference type="NCBI Taxonomy" id="470446"/>
    <lineage>
        <taxon>Bacteria</taxon>
        <taxon>Pseudomonadati</taxon>
        <taxon>Bacteroidota</taxon>
        <taxon>Sphingobacteriia</taxon>
        <taxon>Sphingobacteriales</taxon>
        <taxon>Sphingobacteriaceae</taxon>
        <taxon>Sphingobacterium</taxon>
    </lineage>
</organism>
<protein>
    <recommendedName>
        <fullName evidence="3">WG repeat-containing protein</fullName>
    </recommendedName>
</protein>
<evidence type="ECO:0008006" key="3">
    <source>
        <dbReference type="Google" id="ProtNLM"/>
    </source>
</evidence>
<proteinExistence type="predicted"/>
<name>A0ABV0BZF1_9SPHI</name>
<dbReference type="Proteomes" id="UP001409291">
    <property type="component" value="Unassembled WGS sequence"/>
</dbReference>
<reference evidence="1 2" key="1">
    <citation type="submission" date="2024-04" db="EMBL/GenBank/DDBJ databases">
        <title>WGS of bacteria from Torrens River.</title>
        <authorList>
            <person name="Wyrsch E.R."/>
            <person name="Drigo B."/>
        </authorList>
    </citation>
    <scope>NUCLEOTIDE SEQUENCE [LARGE SCALE GENOMIC DNA]</scope>
    <source>
        <strain evidence="1 2">TWI391</strain>
    </source>
</reference>
<dbReference type="EMBL" id="JBDJNQ010000013">
    <property type="protein sequence ID" value="MEN5380021.1"/>
    <property type="molecule type" value="Genomic_DNA"/>
</dbReference>
<evidence type="ECO:0000313" key="2">
    <source>
        <dbReference type="Proteomes" id="UP001409291"/>
    </source>
</evidence>
<accession>A0ABV0BZF1</accession>